<dbReference type="GeneID" id="66552832"/>
<dbReference type="Pfam" id="PF21983">
    <property type="entry name" value="NikA-like"/>
    <property type="match status" value="1"/>
</dbReference>
<dbReference type="OrthoDB" id="3034992at2"/>
<proteinExistence type="predicted"/>
<dbReference type="eggNOG" id="ENOG5032U8R">
    <property type="taxonomic scope" value="Bacteria"/>
</dbReference>
<dbReference type="RefSeq" id="WP_011962654.1">
    <property type="nucleotide sequence ID" value="NC_009613.3"/>
</dbReference>
<dbReference type="PATRIC" id="fig|402612.5.peg.501"/>
<accession>A6GWX3</accession>
<organism evidence="1 2">
    <name type="scientific">Flavobacterium psychrophilum (strain ATCC 49511 / DSM 21280 / CIP 103535 / JIP02/86)</name>
    <dbReference type="NCBI Taxonomy" id="402612"/>
    <lineage>
        <taxon>Bacteria</taxon>
        <taxon>Pseudomonadati</taxon>
        <taxon>Bacteroidota</taxon>
        <taxon>Flavobacteriia</taxon>
        <taxon>Flavobacteriales</taxon>
        <taxon>Flavobacteriaceae</taxon>
        <taxon>Flavobacterium</taxon>
    </lineage>
</organism>
<evidence type="ECO:0000313" key="2">
    <source>
        <dbReference type="Proteomes" id="UP000006394"/>
    </source>
</evidence>
<name>A6GWX3_FLAPJ</name>
<keyword evidence="2" id="KW-1185">Reference proteome</keyword>
<dbReference type="EnsemblBacteria" id="CAL42596">
    <property type="protein sequence ID" value="CAL42596"/>
    <property type="gene ID" value="FP0490"/>
</dbReference>
<sequence>MLKKERIEIRLSKIDKLILVKKATKSNLSLSQYVLSCAMNLEIKNRLSADEIECYQTLTKYSNNFRRIANLFKLGDTTGVKETAIETAKLIREHLLKLK</sequence>
<reference evidence="1 2" key="1">
    <citation type="journal article" date="2007" name="Nat. Biotechnol.">
        <title>Complete genome sequence of the fish pathogen Flavobacterium psychrophilum.</title>
        <authorList>
            <person name="Duchaud E."/>
            <person name="Boussaha M."/>
            <person name="Loux V."/>
            <person name="Bernardet J.F."/>
            <person name="Michel C."/>
            <person name="Kerouault B."/>
            <person name="Mondot S."/>
            <person name="Nicolas P."/>
            <person name="Bossy R."/>
            <person name="Caron C."/>
            <person name="Bessieres P."/>
            <person name="Gibrat J.F."/>
            <person name="Claverol S."/>
            <person name="Dumetz F."/>
            <person name="Le Henaff M."/>
            <person name="Benmansour A."/>
        </authorList>
    </citation>
    <scope>NUCLEOTIDE SEQUENCE [LARGE SCALE GENOMIC DNA]</scope>
    <source>
        <strain evidence="2">ATCC 49511 / DSM 21280 / CIP 103535 / JIP02/86</strain>
    </source>
</reference>
<dbReference type="KEGG" id="fps:FP0490"/>
<gene>
    <name evidence="1" type="primary">bmgB</name>
    <name evidence="1" type="ordered locus">FP0490</name>
</gene>
<protein>
    <submittedName>
        <fullName evidence="1">Probable mobilization protein BmgB</fullName>
    </submittedName>
</protein>
<evidence type="ECO:0000313" key="1">
    <source>
        <dbReference type="EMBL" id="CAL42596.1"/>
    </source>
</evidence>
<dbReference type="InterPro" id="IPR053842">
    <property type="entry name" value="NikA-like"/>
</dbReference>
<dbReference type="STRING" id="402612.FP0490"/>
<dbReference type="EMBL" id="AM398681">
    <property type="protein sequence ID" value="CAL42596.1"/>
    <property type="molecule type" value="Genomic_DNA"/>
</dbReference>
<dbReference type="HOGENOM" id="CLU_096411_8_0_10"/>
<dbReference type="Proteomes" id="UP000006394">
    <property type="component" value="Chromosome"/>
</dbReference>
<dbReference type="AlphaFoldDB" id="A6GWX3"/>